<organism evidence="1">
    <name type="scientific">viral metagenome</name>
    <dbReference type="NCBI Taxonomy" id="1070528"/>
    <lineage>
        <taxon>unclassified sequences</taxon>
        <taxon>metagenomes</taxon>
        <taxon>organismal metagenomes</taxon>
    </lineage>
</organism>
<dbReference type="EMBL" id="MN740165">
    <property type="protein sequence ID" value="QHT91454.1"/>
    <property type="molecule type" value="Genomic_DNA"/>
</dbReference>
<accession>A0A6C0IEE8</accession>
<proteinExistence type="predicted"/>
<protein>
    <submittedName>
        <fullName evidence="1">Uncharacterized protein</fullName>
    </submittedName>
</protein>
<sequence length="221" mass="25367">MGFFFSKPVSLPPLPSLPPIPIVTNSADVKTLTDTFLKEYPEIMTAYNNLSAQKHLSDSQRIEIQGKYVMELNKVPVPTLNQFYTFMISLIKQYNIKVEPTDTQIQDLMQKFLTKYPGMAPYMENIQGLTDAQQSEANGQIEIFMNSYPLGTEDDMYKIVIDVFKKYNLPVPTLTQAQTETTTSASNNITNFKDYGKISMKMEPFINKRCLIEKEYSSFFR</sequence>
<name>A0A6C0IEE8_9ZZZZ</name>
<evidence type="ECO:0000313" key="1">
    <source>
        <dbReference type="EMBL" id="QHT91454.1"/>
    </source>
</evidence>
<dbReference type="AlphaFoldDB" id="A0A6C0IEE8"/>
<reference evidence="1" key="1">
    <citation type="journal article" date="2020" name="Nature">
        <title>Giant virus diversity and host interactions through global metagenomics.</title>
        <authorList>
            <person name="Schulz F."/>
            <person name="Roux S."/>
            <person name="Paez-Espino D."/>
            <person name="Jungbluth S."/>
            <person name="Walsh D.A."/>
            <person name="Denef V.J."/>
            <person name="McMahon K.D."/>
            <person name="Konstantinidis K.T."/>
            <person name="Eloe-Fadrosh E.A."/>
            <person name="Kyrpides N.C."/>
            <person name="Woyke T."/>
        </authorList>
    </citation>
    <scope>NUCLEOTIDE SEQUENCE</scope>
    <source>
        <strain evidence="1">GVMAG-M-3300023184-77</strain>
    </source>
</reference>